<sequence length="73" mass="7648">SPLRAGELGTFSGGEGGHPSQVLLQFPLRLGHVCFGSITGRVGSTSLRCLTVSFQGHPPLDSAGSDSWTPRLR</sequence>
<evidence type="ECO:0000256" key="1">
    <source>
        <dbReference type="SAM" id="MobiDB-lite"/>
    </source>
</evidence>
<protein>
    <submittedName>
        <fullName evidence="2">Uncharacterized protein</fullName>
    </submittedName>
</protein>
<reference evidence="2 3" key="1">
    <citation type="submission" date="2024-04" db="EMBL/GenBank/DDBJ databases">
        <authorList>
            <person name="Rising A."/>
            <person name="Reimegard J."/>
            <person name="Sonavane S."/>
            <person name="Akerstrom W."/>
            <person name="Nylinder S."/>
            <person name="Hedman E."/>
            <person name="Kallberg Y."/>
        </authorList>
    </citation>
    <scope>NUCLEOTIDE SEQUENCE [LARGE SCALE GENOMIC DNA]</scope>
</reference>
<feature type="non-terminal residue" evidence="2">
    <location>
        <position position="1"/>
    </location>
</feature>
<evidence type="ECO:0000313" key="3">
    <source>
        <dbReference type="Proteomes" id="UP001497382"/>
    </source>
</evidence>
<organism evidence="2 3">
    <name type="scientific">Larinioides sclopetarius</name>
    <dbReference type="NCBI Taxonomy" id="280406"/>
    <lineage>
        <taxon>Eukaryota</taxon>
        <taxon>Metazoa</taxon>
        <taxon>Ecdysozoa</taxon>
        <taxon>Arthropoda</taxon>
        <taxon>Chelicerata</taxon>
        <taxon>Arachnida</taxon>
        <taxon>Araneae</taxon>
        <taxon>Araneomorphae</taxon>
        <taxon>Entelegynae</taxon>
        <taxon>Araneoidea</taxon>
        <taxon>Araneidae</taxon>
        <taxon>Larinioides</taxon>
    </lineage>
</organism>
<accession>A0AAV2AR77</accession>
<evidence type="ECO:0000313" key="2">
    <source>
        <dbReference type="EMBL" id="CAL1285900.1"/>
    </source>
</evidence>
<comment type="caution">
    <text evidence="2">The sequence shown here is derived from an EMBL/GenBank/DDBJ whole genome shotgun (WGS) entry which is preliminary data.</text>
</comment>
<name>A0AAV2AR77_9ARAC</name>
<feature type="compositionally biased region" description="Polar residues" evidence="1">
    <location>
        <begin position="64"/>
        <end position="73"/>
    </location>
</feature>
<keyword evidence="3" id="KW-1185">Reference proteome</keyword>
<dbReference type="AlphaFoldDB" id="A0AAV2AR77"/>
<proteinExistence type="predicted"/>
<feature type="region of interest" description="Disordered" evidence="1">
    <location>
        <begin position="54"/>
        <end position="73"/>
    </location>
</feature>
<dbReference type="Proteomes" id="UP001497382">
    <property type="component" value="Unassembled WGS sequence"/>
</dbReference>
<gene>
    <name evidence="2" type="ORF">LARSCL_LOCUS13973</name>
</gene>
<dbReference type="EMBL" id="CAXIEN010000196">
    <property type="protein sequence ID" value="CAL1285900.1"/>
    <property type="molecule type" value="Genomic_DNA"/>
</dbReference>